<dbReference type="EMBL" id="JACHFR010000004">
    <property type="protein sequence ID" value="MBB5219912.1"/>
    <property type="molecule type" value="Genomic_DNA"/>
</dbReference>
<evidence type="ECO:0000313" key="1">
    <source>
        <dbReference type="EMBL" id="MBB5219912.1"/>
    </source>
</evidence>
<comment type="caution">
    <text evidence="1">The sequence shown here is derived from an EMBL/GenBank/DDBJ whole genome shotgun (WGS) entry which is preliminary data.</text>
</comment>
<organism evidence="1 2">
    <name type="scientific">Treponema rectale</name>
    <dbReference type="NCBI Taxonomy" id="744512"/>
    <lineage>
        <taxon>Bacteria</taxon>
        <taxon>Pseudomonadati</taxon>
        <taxon>Spirochaetota</taxon>
        <taxon>Spirochaetia</taxon>
        <taxon>Spirochaetales</taxon>
        <taxon>Treponemataceae</taxon>
        <taxon>Treponema</taxon>
    </lineage>
</organism>
<dbReference type="AlphaFoldDB" id="A0A840SKN6"/>
<keyword evidence="2" id="KW-1185">Reference proteome</keyword>
<reference evidence="1 2" key="1">
    <citation type="submission" date="2020-08" db="EMBL/GenBank/DDBJ databases">
        <title>Genomic Encyclopedia of Type Strains, Phase IV (KMG-IV): sequencing the most valuable type-strain genomes for metagenomic binning, comparative biology and taxonomic classification.</title>
        <authorList>
            <person name="Goeker M."/>
        </authorList>
    </citation>
    <scope>NUCLEOTIDE SEQUENCE [LARGE SCALE GENOMIC DNA]</scope>
    <source>
        <strain evidence="1 2">DSM 103679</strain>
    </source>
</reference>
<dbReference type="RefSeq" id="WP_184653473.1">
    <property type="nucleotide sequence ID" value="NZ_JACHFR010000004.1"/>
</dbReference>
<proteinExistence type="predicted"/>
<name>A0A840SKN6_9SPIR</name>
<accession>A0A840SKN6</accession>
<evidence type="ECO:0000313" key="2">
    <source>
        <dbReference type="Proteomes" id="UP000578697"/>
    </source>
</evidence>
<sequence>MEVSQVNAALGTVNTLIPLVETAESQFKSARNWSFFDVLGGGFFSDLIKHYKLGKASDSMREIDSLLHTLAAQLGNINIPADYRMQMNGFVTFADFMFDGFLVDAYMAHKIMSSLEQVRQLKDKLYVLRERLQGMR</sequence>
<gene>
    <name evidence="1" type="ORF">HNP77_002301</name>
</gene>
<protein>
    <submittedName>
        <fullName evidence="1">Uncharacterized protein</fullName>
    </submittedName>
</protein>
<dbReference type="Proteomes" id="UP000578697">
    <property type="component" value="Unassembled WGS sequence"/>
</dbReference>